<evidence type="ECO:0000256" key="1">
    <source>
        <dbReference type="ARBA" id="ARBA00004651"/>
    </source>
</evidence>
<evidence type="ECO:0000313" key="11">
    <source>
        <dbReference type="Proteomes" id="UP000008237"/>
    </source>
</evidence>
<proteinExistence type="predicted"/>
<gene>
    <name evidence="10" type="ORF">EAI_05805</name>
</gene>
<dbReference type="Proteomes" id="UP000008237">
    <property type="component" value="Unassembled WGS sequence"/>
</dbReference>
<keyword evidence="5" id="KW-0552">Olfaction</keyword>
<dbReference type="AlphaFoldDB" id="E2BTD7"/>
<dbReference type="OMA" id="CIIACCH"/>
<organism evidence="11">
    <name type="scientific">Harpegnathos saltator</name>
    <name type="common">Jerdon's jumping ant</name>
    <dbReference type="NCBI Taxonomy" id="610380"/>
    <lineage>
        <taxon>Eukaryota</taxon>
        <taxon>Metazoa</taxon>
        <taxon>Ecdysozoa</taxon>
        <taxon>Arthropoda</taxon>
        <taxon>Hexapoda</taxon>
        <taxon>Insecta</taxon>
        <taxon>Pterygota</taxon>
        <taxon>Neoptera</taxon>
        <taxon>Endopterygota</taxon>
        <taxon>Hymenoptera</taxon>
        <taxon>Apocrita</taxon>
        <taxon>Aculeata</taxon>
        <taxon>Formicoidea</taxon>
        <taxon>Formicidae</taxon>
        <taxon>Ponerinae</taxon>
        <taxon>Ponerini</taxon>
        <taxon>Harpegnathos</taxon>
    </lineage>
</organism>
<evidence type="ECO:0000256" key="3">
    <source>
        <dbReference type="ARBA" id="ARBA00022606"/>
    </source>
</evidence>
<dbReference type="PANTHER" id="PTHR21137:SF35">
    <property type="entry name" value="ODORANT RECEPTOR 19A-RELATED"/>
    <property type="match status" value="1"/>
</dbReference>
<evidence type="ECO:0000256" key="7">
    <source>
        <dbReference type="ARBA" id="ARBA00023136"/>
    </source>
</evidence>
<sequence length="150" mass="16778">MKYTWKGLLHHATYQSFGATAVLCWGFTPIADLIAGRARRLPMEGWYPYNVTRTPAFEITAGHQGVACIIACCHNVAMDTLITGLITVACCQLAILEQNIISIDNKRSIHDPNALLHIPNAKNESNEISENEHLSYQQLKRGVMHNNMIF</sequence>
<dbReference type="GO" id="GO:0005549">
    <property type="term" value="F:odorant binding"/>
    <property type="evidence" value="ECO:0007669"/>
    <property type="project" value="InterPro"/>
</dbReference>
<keyword evidence="11" id="KW-1185">Reference proteome</keyword>
<accession>E2BTD7</accession>
<reference evidence="10 11" key="1">
    <citation type="journal article" date="2010" name="Science">
        <title>Genomic comparison of the ants Camponotus floridanus and Harpegnathos saltator.</title>
        <authorList>
            <person name="Bonasio R."/>
            <person name="Zhang G."/>
            <person name="Ye C."/>
            <person name="Mutti N.S."/>
            <person name="Fang X."/>
            <person name="Qin N."/>
            <person name="Donahue G."/>
            <person name="Yang P."/>
            <person name="Li Q."/>
            <person name="Li C."/>
            <person name="Zhang P."/>
            <person name="Huang Z."/>
            <person name="Berger S.L."/>
            <person name="Reinberg D."/>
            <person name="Wang J."/>
            <person name="Liebig J."/>
        </authorList>
    </citation>
    <scope>NUCLEOTIDE SEQUENCE [LARGE SCALE GENOMIC DNA]</scope>
    <source>
        <strain evidence="10 11">R22 G/1</strain>
    </source>
</reference>
<evidence type="ECO:0000256" key="2">
    <source>
        <dbReference type="ARBA" id="ARBA00022475"/>
    </source>
</evidence>
<evidence type="ECO:0000256" key="8">
    <source>
        <dbReference type="ARBA" id="ARBA00023170"/>
    </source>
</evidence>
<keyword evidence="6" id="KW-1133">Transmembrane helix</keyword>
<evidence type="ECO:0000256" key="9">
    <source>
        <dbReference type="ARBA" id="ARBA00023224"/>
    </source>
</evidence>
<keyword evidence="8" id="KW-0675">Receptor</keyword>
<evidence type="ECO:0000256" key="6">
    <source>
        <dbReference type="ARBA" id="ARBA00022989"/>
    </source>
</evidence>
<dbReference type="InterPro" id="IPR004117">
    <property type="entry name" value="7tm6_olfct_rcpt"/>
</dbReference>
<keyword evidence="2" id="KW-1003">Cell membrane</keyword>
<evidence type="ECO:0000313" key="10">
    <source>
        <dbReference type="EMBL" id="EFN81058.1"/>
    </source>
</evidence>
<protein>
    <submittedName>
        <fullName evidence="10">Uncharacterized protein</fullName>
    </submittedName>
</protein>
<keyword evidence="4" id="KW-0812">Transmembrane</keyword>
<dbReference type="GO" id="GO:0005886">
    <property type="term" value="C:plasma membrane"/>
    <property type="evidence" value="ECO:0007669"/>
    <property type="project" value="UniProtKB-SubCell"/>
</dbReference>
<evidence type="ECO:0000256" key="5">
    <source>
        <dbReference type="ARBA" id="ARBA00022725"/>
    </source>
</evidence>
<keyword evidence="7" id="KW-0472">Membrane</keyword>
<keyword evidence="9" id="KW-0807">Transducer</keyword>
<keyword evidence="3" id="KW-0716">Sensory transduction</keyword>
<name>E2BTD7_HARSA</name>
<dbReference type="InParanoid" id="E2BTD7"/>
<dbReference type="OrthoDB" id="6597368at2759"/>
<dbReference type="GO" id="GO:0004984">
    <property type="term" value="F:olfactory receptor activity"/>
    <property type="evidence" value="ECO:0007669"/>
    <property type="project" value="InterPro"/>
</dbReference>
<dbReference type="EMBL" id="GL450389">
    <property type="protein sequence ID" value="EFN81058.1"/>
    <property type="molecule type" value="Genomic_DNA"/>
</dbReference>
<comment type="subcellular location">
    <subcellularLocation>
        <location evidence="1">Cell membrane</location>
        <topology evidence="1">Multi-pass membrane protein</topology>
    </subcellularLocation>
</comment>
<evidence type="ECO:0000256" key="4">
    <source>
        <dbReference type="ARBA" id="ARBA00022692"/>
    </source>
</evidence>
<dbReference type="Pfam" id="PF02949">
    <property type="entry name" value="7tm_6"/>
    <property type="match status" value="1"/>
</dbReference>
<dbReference type="PANTHER" id="PTHR21137">
    <property type="entry name" value="ODORANT RECEPTOR"/>
    <property type="match status" value="1"/>
</dbReference>
<dbReference type="GO" id="GO:0007165">
    <property type="term" value="P:signal transduction"/>
    <property type="evidence" value="ECO:0007669"/>
    <property type="project" value="UniProtKB-KW"/>
</dbReference>